<evidence type="ECO:0000256" key="1">
    <source>
        <dbReference type="SAM" id="MobiDB-lite"/>
    </source>
</evidence>
<gene>
    <name evidence="3" type="ORF">R3P38DRAFT_3213720</name>
</gene>
<feature type="region of interest" description="Disordered" evidence="1">
    <location>
        <begin position="190"/>
        <end position="209"/>
    </location>
</feature>
<proteinExistence type="predicted"/>
<feature type="signal peptide" evidence="2">
    <location>
        <begin position="1"/>
        <end position="26"/>
    </location>
</feature>
<feature type="compositionally biased region" description="Polar residues" evidence="1">
    <location>
        <begin position="108"/>
        <end position="119"/>
    </location>
</feature>
<evidence type="ECO:0000256" key="2">
    <source>
        <dbReference type="SAM" id="SignalP"/>
    </source>
</evidence>
<accession>A0AAW0ADH6</accession>
<sequence length="254" mass="27768">MLTWACAWDLLFKSSFFILVLNQSRAVAHVLKTHLSLSGSIPSRSLHPCSLFRTLHRLFHSLKLFPRATLVWRHSIAPQALLSKAALCDHLYAPSDLCRRHLRPHDSLATSSTHSSTPRSLGIASPPLTSTSALSTPPPTIFASSYLQDLLLIEGDFSSIARNNTSAHLRGSHFLSVSHSSAQDRLHRCTTDAAPPPPPGHPSLDNHGAAHTEKTLHGLLYPSPALVLYLSDCKICWSFSDERHAATATTALKL</sequence>
<protein>
    <submittedName>
        <fullName evidence="3">Uncharacterized protein</fullName>
    </submittedName>
</protein>
<keyword evidence="4" id="KW-1185">Reference proteome</keyword>
<dbReference type="AlphaFoldDB" id="A0AAW0ADH6"/>
<comment type="caution">
    <text evidence="3">The sequence shown here is derived from an EMBL/GenBank/DDBJ whole genome shotgun (WGS) entry which is preliminary data.</text>
</comment>
<reference evidence="3 4" key="1">
    <citation type="journal article" date="2024" name="J Genomics">
        <title>Draft genome sequencing and assembly of Favolaschia claudopus CIRM-BRFM 2984 isolated from oak limbs.</title>
        <authorList>
            <person name="Navarro D."/>
            <person name="Drula E."/>
            <person name="Chaduli D."/>
            <person name="Cazenave R."/>
            <person name="Ahrendt S."/>
            <person name="Wang J."/>
            <person name="Lipzen A."/>
            <person name="Daum C."/>
            <person name="Barry K."/>
            <person name="Grigoriev I.V."/>
            <person name="Favel A."/>
            <person name="Rosso M.N."/>
            <person name="Martin F."/>
        </authorList>
    </citation>
    <scope>NUCLEOTIDE SEQUENCE [LARGE SCALE GENOMIC DNA]</scope>
    <source>
        <strain evidence="3 4">CIRM-BRFM 2984</strain>
    </source>
</reference>
<keyword evidence="2" id="KW-0732">Signal</keyword>
<evidence type="ECO:0000313" key="4">
    <source>
        <dbReference type="Proteomes" id="UP001362999"/>
    </source>
</evidence>
<organism evidence="3 4">
    <name type="scientific">Favolaschia claudopus</name>
    <dbReference type="NCBI Taxonomy" id="2862362"/>
    <lineage>
        <taxon>Eukaryota</taxon>
        <taxon>Fungi</taxon>
        <taxon>Dikarya</taxon>
        <taxon>Basidiomycota</taxon>
        <taxon>Agaricomycotina</taxon>
        <taxon>Agaricomycetes</taxon>
        <taxon>Agaricomycetidae</taxon>
        <taxon>Agaricales</taxon>
        <taxon>Marasmiineae</taxon>
        <taxon>Mycenaceae</taxon>
        <taxon>Favolaschia</taxon>
    </lineage>
</organism>
<feature type="region of interest" description="Disordered" evidence="1">
    <location>
        <begin position="108"/>
        <end position="133"/>
    </location>
</feature>
<feature type="compositionally biased region" description="Low complexity" evidence="1">
    <location>
        <begin position="124"/>
        <end position="133"/>
    </location>
</feature>
<name>A0AAW0ADH6_9AGAR</name>
<dbReference type="Proteomes" id="UP001362999">
    <property type="component" value="Unassembled WGS sequence"/>
</dbReference>
<feature type="chain" id="PRO_5043799312" evidence="2">
    <location>
        <begin position="27"/>
        <end position="254"/>
    </location>
</feature>
<evidence type="ECO:0000313" key="3">
    <source>
        <dbReference type="EMBL" id="KAK7006930.1"/>
    </source>
</evidence>
<dbReference type="EMBL" id="JAWWNJ010000074">
    <property type="protein sequence ID" value="KAK7006930.1"/>
    <property type="molecule type" value="Genomic_DNA"/>
</dbReference>